<dbReference type="PROSITE" id="PS50209">
    <property type="entry name" value="CARD"/>
    <property type="match status" value="1"/>
</dbReference>
<dbReference type="RefSeq" id="XP_028033288.1">
    <property type="nucleotide sequence ID" value="XM_028177487.1"/>
</dbReference>
<evidence type="ECO:0000256" key="1">
    <source>
        <dbReference type="ARBA" id="ARBA00010134"/>
    </source>
</evidence>
<keyword evidence="13" id="KW-1185">Reference proteome</keyword>
<evidence type="ECO:0000256" key="2">
    <source>
        <dbReference type="ARBA" id="ARBA00022670"/>
    </source>
</evidence>
<feature type="compositionally biased region" description="Low complexity" evidence="9">
    <location>
        <begin position="126"/>
        <end position="140"/>
    </location>
</feature>
<evidence type="ECO:0000259" key="12">
    <source>
        <dbReference type="PROSITE" id="PS50209"/>
    </source>
</evidence>
<comment type="similarity">
    <text evidence="1 8">Belongs to the peptidase C14A family.</text>
</comment>
<dbReference type="CDD" id="cd01671">
    <property type="entry name" value="CARD"/>
    <property type="match status" value="1"/>
</dbReference>
<reference evidence="14" key="1">
    <citation type="submission" date="2025-08" db="UniProtKB">
        <authorList>
            <consortium name="RefSeq"/>
        </authorList>
    </citation>
    <scope>IDENTIFICATION</scope>
    <source>
        <tissue evidence="14">Silk gland</tissue>
    </source>
</reference>
<dbReference type="PROSITE" id="PS50208">
    <property type="entry name" value="CASPASE_P20"/>
    <property type="match status" value="1"/>
</dbReference>
<feature type="active site" evidence="7">
    <location>
        <position position="309"/>
    </location>
</feature>
<dbReference type="SMR" id="A0A6J2JVB2"/>
<evidence type="ECO:0000256" key="5">
    <source>
        <dbReference type="ARBA" id="ARBA00022807"/>
    </source>
</evidence>
<proteinExistence type="inferred from homology"/>
<dbReference type="CTD" id="39173"/>
<dbReference type="PANTHER" id="PTHR47901:SF8">
    <property type="entry name" value="CASPASE-3"/>
    <property type="match status" value="1"/>
</dbReference>
<organism evidence="13 14">
    <name type="scientific">Bombyx mandarina</name>
    <name type="common">Wild silk moth</name>
    <name type="synonym">Wild silkworm</name>
    <dbReference type="NCBI Taxonomy" id="7092"/>
    <lineage>
        <taxon>Eukaryota</taxon>
        <taxon>Metazoa</taxon>
        <taxon>Ecdysozoa</taxon>
        <taxon>Arthropoda</taxon>
        <taxon>Hexapoda</taxon>
        <taxon>Insecta</taxon>
        <taxon>Pterygota</taxon>
        <taxon>Neoptera</taxon>
        <taxon>Endopterygota</taxon>
        <taxon>Lepidoptera</taxon>
        <taxon>Glossata</taxon>
        <taxon>Ditrysia</taxon>
        <taxon>Bombycoidea</taxon>
        <taxon>Bombycidae</taxon>
        <taxon>Bombycinae</taxon>
        <taxon>Bombyx</taxon>
    </lineage>
</organism>
<keyword evidence="5" id="KW-0788">Thiol protease</keyword>
<evidence type="ECO:0000256" key="6">
    <source>
        <dbReference type="ARBA" id="ARBA00023145"/>
    </source>
</evidence>
<dbReference type="InterPro" id="IPR029030">
    <property type="entry name" value="Caspase-like_dom_sf"/>
</dbReference>
<keyword evidence="4" id="KW-0378">Hydrolase</keyword>
<evidence type="ECO:0000259" key="10">
    <source>
        <dbReference type="PROSITE" id="PS50207"/>
    </source>
</evidence>
<name>A0A6J2JVB2_BOMMA</name>
<dbReference type="InterPro" id="IPR002398">
    <property type="entry name" value="Pept_C14"/>
</dbReference>
<dbReference type="InterPro" id="IPR001309">
    <property type="entry name" value="Pept_C14_p20"/>
</dbReference>
<evidence type="ECO:0000259" key="11">
    <source>
        <dbReference type="PROSITE" id="PS50208"/>
    </source>
</evidence>
<feature type="region of interest" description="Disordered" evidence="9">
    <location>
        <begin position="124"/>
        <end position="147"/>
    </location>
</feature>
<dbReference type="PRINTS" id="PR00376">
    <property type="entry name" value="IL1BCENZYME"/>
</dbReference>
<dbReference type="Pfam" id="PF00619">
    <property type="entry name" value="CARD"/>
    <property type="match status" value="1"/>
</dbReference>
<keyword evidence="6" id="KW-0865">Zymogen</keyword>
<dbReference type="GO" id="GO:0006915">
    <property type="term" value="P:apoptotic process"/>
    <property type="evidence" value="ECO:0007669"/>
    <property type="project" value="UniProtKB-KW"/>
</dbReference>
<evidence type="ECO:0000313" key="14">
    <source>
        <dbReference type="RefSeq" id="XP_028033288.1"/>
    </source>
</evidence>
<dbReference type="SUPFAM" id="SSF52129">
    <property type="entry name" value="Caspase-like"/>
    <property type="match status" value="1"/>
</dbReference>
<dbReference type="GO" id="GO:0042981">
    <property type="term" value="P:regulation of apoptotic process"/>
    <property type="evidence" value="ECO:0007669"/>
    <property type="project" value="InterPro"/>
</dbReference>
<dbReference type="InterPro" id="IPR002138">
    <property type="entry name" value="Pept_C14_p10"/>
</dbReference>
<dbReference type="Proteomes" id="UP000504629">
    <property type="component" value="Unplaced"/>
</dbReference>
<evidence type="ECO:0000256" key="9">
    <source>
        <dbReference type="SAM" id="MobiDB-lite"/>
    </source>
</evidence>
<feature type="domain" description="Caspase family p10" evidence="10">
    <location>
        <begin position="355"/>
        <end position="414"/>
    </location>
</feature>
<dbReference type="Pfam" id="PF00656">
    <property type="entry name" value="Peptidase_C14"/>
    <property type="match status" value="1"/>
</dbReference>
<dbReference type="InterPro" id="IPR011600">
    <property type="entry name" value="Pept_C14_caspase"/>
</dbReference>
<gene>
    <name evidence="14" type="primary">LOC114245343</name>
</gene>
<dbReference type="InterPro" id="IPR011029">
    <property type="entry name" value="DEATH-like_dom_sf"/>
</dbReference>
<evidence type="ECO:0000256" key="7">
    <source>
        <dbReference type="PIRSR" id="PIRSR038001-1"/>
    </source>
</evidence>
<dbReference type="OrthoDB" id="6097640at2759"/>
<dbReference type="SUPFAM" id="SSF47986">
    <property type="entry name" value="DEATH domain"/>
    <property type="match status" value="1"/>
</dbReference>
<feature type="domain" description="CARD" evidence="12">
    <location>
        <begin position="1"/>
        <end position="78"/>
    </location>
</feature>
<dbReference type="GeneID" id="114245343"/>
<dbReference type="Gene3D" id="1.10.533.10">
    <property type="entry name" value="Death Domain, Fas"/>
    <property type="match status" value="1"/>
</dbReference>
<dbReference type="Gene3D" id="3.40.50.1460">
    <property type="match status" value="1"/>
</dbReference>
<feature type="domain" description="Caspase family p20" evidence="11">
    <location>
        <begin position="184"/>
        <end position="313"/>
    </location>
</feature>
<dbReference type="SMART" id="SM00115">
    <property type="entry name" value="CASc"/>
    <property type="match status" value="1"/>
</dbReference>
<dbReference type="PIRSF" id="PIRSF038001">
    <property type="entry name" value="Caspase_ICE"/>
    <property type="match status" value="1"/>
</dbReference>
<keyword evidence="2" id="KW-0645">Protease</keyword>
<evidence type="ECO:0000256" key="8">
    <source>
        <dbReference type="RuleBase" id="RU003971"/>
    </source>
</evidence>
<dbReference type="PROSITE" id="PS50207">
    <property type="entry name" value="CASPASE_P10"/>
    <property type="match status" value="1"/>
</dbReference>
<dbReference type="GO" id="GO:0004197">
    <property type="term" value="F:cysteine-type endopeptidase activity"/>
    <property type="evidence" value="ECO:0007669"/>
    <property type="project" value="InterPro"/>
</dbReference>
<evidence type="ECO:0000256" key="3">
    <source>
        <dbReference type="ARBA" id="ARBA00022703"/>
    </source>
</evidence>
<feature type="active site" evidence="7">
    <location>
        <position position="260"/>
    </location>
</feature>
<sequence>MQEEHKKAIQRNFSSLVEGTDLDSMVMALYEKGVFSQQMIEPYRDTSITPRERKRILYREITRRGPQAFTMLLEALREMGHWDLVRDLDPNSPLQLRARRPVLPPNLSGPQDNFVSLTIEKHKPKNNNNDIIKPRPGSDAPVPPPPVNSSEPVAIPCFHVKKSTHFFEDDVSRDIQLYRTRSRKRGVLVVFSYISFLLNIEPNRDGVNVDCDKLKYLFSEIGFEVLTYQNLTLEQTRATLEQMSSVLAGYECVFLVVSSHGHERRYSSDTDIRCSDGKFISLYAIVDYFNNRKLPNFTDLPKVFIFQACRGENEDFVQGGGALAPAPQVARDGAVRAPRAPHHPAPLPLHHAEKPLYSNILIANSTLPGFISHRDVKAGSWYIQVLCEVFAERAHDCHVDELFTLVDKRLRLRFGRQTSSVDRWGFNNKLYLHPGLYE</sequence>
<keyword evidence="3" id="KW-0053">Apoptosis</keyword>
<dbReference type="InterPro" id="IPR015917">
    <property type="entry name" value="Pept_C14A"/>
</dbReference>
<dbReference type="KEGG" id="bman:114245343"/>
<dbReference type="GO" id="GO:0006508">
    <property type="term" value="P:proteolysis"/>
    <property type="evidence" value="ECO:0007669"/>
    <property type="project" value="UniProtKB-KW"/>
</dbReference>
<dbReference type="PANTHER" id="PTHR47901">
    <property type="entry name" value="CASPASE RECRUITMENT DOMAIN-CONTAINING PROTEIN 18"/>
    <property type="match status" value="1"/>
</dbReference>
<accession>A0A6J2JVB2</accession>
<evidence type="ECO:0000256" key="4">
    <source>
        <dbReference type="ARBA" id="ARBA00022801"/>
    </source>
</evidence>
<dbReference type="AlphaFoldDB" id="A0A6J2JVB2"/>
<dbReference type="InterPro" id="IPR001315">
    <property type="entry name" value="CARD"/>
</dbReference>
<protein>
    <submittedName>
        <fullName evidence="14">Caspase Dronc</fullName>
    </submittedName>
</protein>
<evidence type="ECO:0000313" key="13">
    <source>
        <dbReference type="Proteomes" id="UP000504629"/>
    </source>
</evidence>
<dbReference type="SMART" id="SM00114">
    <property type="entry name" value="CARD"/>
    <property type="match status" value="1"/>
</dbReference>